<organism evidence="2 3">
    <name type="scientific">Coniochaeta pulveracea</name>
    <dbReference type="NCBI Taxonomy" id="177199"/>
    <lineage>
        <taxon>Eukaryota</taxon>
        <taxon>Fungi</taxon>
        <taxon>Dikarya</taxon>
        <taxon>Ascomycota</taxon>
        <taxon>Pezizomycotina</taxon>
        <taxon>Sordariomycetes</taxon>
        <taxon>Sordariomycetidae</taxon>
        <taxon>Coniochaetales</taxon>
        <taxon>Coniochaetaceae</taxon>
        <taxon>Coniochaeta</taxon>
    </lineage>
</organism>
<reference evidence="2 3" key="1">
    <citation type="submission" date="2018-08" db="EMBL/GenBank/DDBJ databases">
        <title>Draft genome of the lignicolous fungus Coniochaeta pulveracea.</title>
        <authorList>
            <person name="Borstlap C.J."/>
            <person name="De Witt R.N."/>
            <person name="Botha A."/>
            <person name="Volschenk H."/>
        </authorList>
    </citation>
    <scope>NUCLEOTIDE SEQUENCE [LARGE SCALE GENOMIC DNA]</scope>
    <source>
        <strain evidence="2 3">CAB683</strain>
    </source>
</reference>
<comment type="caution">
    <text evidence="2">The sequence shown here is derived from an EMBL/GenBank/DDBJ whole genome shotgun (WGS) entry which is preliminary data.</text>
</comment>
<dbReference type="OrthoDB" id="6921389at2759"/>
<evidence type="ECO:0000313" key="3">
    <source>
        <dbReference type="Proteomes" id="UP000275385"/>
    </source>
</evidence>
<dbReference type="STRING" id="177199.A0A420YED3"/>
<dbReference type="SUPFAM" id="SSF48576">
    <property type="entry name" value="Terpenoid synthases"/>
    <property type="match status" value="1"/>
</dbReference>
<feature type="region of interest" description="Disordered" evidence="1">
    <location>
        <begin position="124"/>
        <end position="143"/>
    </location>
</feature>
<protein>
    <submittedName>
        <fullName evidence="2">Uncharacterized protein</fullName>
    </submittedName>
</protein>
<dbReference type="Proteomes" id="UP000275385">
    <property type="component" value="Unassembled WGS sequence"/>
</dbReference>
<gene>
    <name evidence="2" type="ORF">DL546_007415</name>
</gene>
<proteinExistence type="predicted"/>
<dbReference type="EMBL" id="QVQW01000015">
    <property type="protein sequence ID" value="RKU46289.1"/>
    <property type="molecule type" value="Genomic_DNA"/>
</dbReference>
<dbReference type="InterPro" id="IPR008949">
    <property type="entry name" value="Isoprenoid_synthase_dom_sf"/>
</dbReference>
<dbReference type="Gene3D" id="1.10.600.10">
    <property type="entry name" value="Farnesyl Diphosphate Synthase"/>
    <property type="match status" value="1"/>
</dbReference>
<dbReference type="AlphaFoldDB" id="A0A420YED3"/>
<evidence type="ECO:0000313" key="2">
    <source>
        <dbReference type="EMBL" id="RKU46289.1"/>
    </source>
</evidence>
<name>A0A420YED3_9PEZI</name>
<sequence length="206" mass="23180">MKWQGVDIAEAKQLVRQATNRYERQFLDLCDQFRQDRPSADKLDQYLRGLSYQVSGNVVWSLNCPRYHPEYRYDPNAGVEDMITVQKRGPLCLVDGEQQDCTASGSDHRQSIVSLASQVTDGESMWSGQHSRSSSISEVSEAEEQVAEPDIKIPIEERLGLEYVRAPLEYTASLPSKGIRGTFIDALNLWSGLPEDTVTRIKGLVV</sequence>
<accession>A0A420YED3</accession>
<evidence type="ECO:0000256" key="1">
    <source>
        <dbReference type="SAM" id="MobiDB-lite"/>
    </source>
</evidence>
<keyword evidence="3" id="KW-1185">Reference proteome</keyword>